<dbReference type="EMBL" id="JAGTJQ010000020">
    <property type="protein sequence ID" value="KAH7009141.1"/>
    <property type="molecule type" value="Genomic_DNA"/>
</dbReference>
<gene>
    <name evidence="2" type="ORF">B0I36DRAFT_340717</name>
    <name evidence="1" type="ORF">B0I36DRAFT_343004</name>
</gene>
<evidence type="ECO:0000313" key="2">
    <source>
        <dbReference type="EMBL" id="KAH7012233.1"/>
    </source>
</evidence>
<organism evidence="2 3">
    <name type="scientific">Microdochium trichocladiopsis</name>
    <dbReference type="NCBI Taxonomy" id="1682393"/>
    <lineage>
        <taxon>Eukaryota</taxon>
        <taxon>Fungi</taxon>
        <taxon>Dikarya</taxon>
        <taxon>Ascomycota</taxon>
        <taxon>Pezizomycotina</taxon>
        <taxon>Sordariomycetes</taxon>
        <taxon>Xylariomycetidae</taxon>
        <taxon>Xylariales</taxon>
        <taxon>Microdochiaceae</taxon>
        <taxon>Microdochium</taxon>
    </lineage>
</organism>
<keyword evidence="3" id="KW-1185">Reference proteome</keyword>
<protein>
    <submittedName>
        <fullName evidence="2">Uncharacterized protein</fullName>
    </submittedName>
</protein>
<dbReference type="GeneID" id="70185510"/>
<evidence type="ECO:0000313" key="3">
    <source>
        <dbReference type="Proteomes" id="UP000756346"/>
    </source>
</evidence>
<name>A0A9P8XQS0_9PEZI</name>
<dbReference type="Proteomes" id="UP000756346">
    <property type="component" value="Unassembled WGS sequence"/>
</dbReference>
<evidence type="ECO:0000313" key="1">
    <source>
        <dbReference type="EMBL" id="KAH7009141.1"/>
    </source>
</evidence>
<dbReference type="AlphaFoldDB" id="A0A9P8XQS0"/>
<dbReference type="RefSeq" id="XP_046004609.1">
    <property type="nucleotide sequence ID" value="XM_046155964.1"/>
</dbReference>
<comment type="caution">
    <text evidence="2">The sequence shown here is derived from an EMBL/GenBank/DDBJ whole genome shotgun (WGS) entry which is preliminary data.</text>
</comment>
<accession>A0A9P8XQS0</accession>
<reference evidence="2" key="1">
    <citation type="journal article" date="2021" name="Nat. Commun.">
        <title>Genetic determinants of endophytism in the Arabidopsis root mycobiome.</title>
        <authorList>
            <person name="Mesny F."/>
            <person name="Miyauchi S."/>
            <person name="Thiergart T."/>
            <person name="Pickel B."/>
            <person name="Atanasova L."/>
            <person name="Karlsson M."/>
            <person name="Huettel B."/>
            <person name="Barry K.W."/>
            <person name="Haridas S."/>
            <person name="Chen C."/>
            <person name="Bauer D."/>
            <person name="Andreopoulos W."/>
            <person name="Pangilinan J."/>
            <person name="LaButti K."/>
            <person name="Riley R."/>
            <person name="Lipzen A."/>
            <person name="Clum A."/>
            <person name="Drula E."/>
            <person name="Henrissat B."/>
            <person name="Kohler A."/>
            <person name="Grigoriev I.V."/>
            <person name="Martin F.M."/>
            <person name="Hacquard S."/>
        </authorList>
    </citation>
    <scope>NUCLEOTIDE SEQUENCE</scope>
    <source>
        <strain evidence="2">MPI-CAGE-CH-0230</strain>
    </source>
</reference>
<dbReference type="EMBL" id="JAGTJQ010000015">
    <property type="protein sequence ID" value="KAH7012233.1"/>
    <property type="molecule type" value="Genomic_DNA"/>
</dbReference>
<proteinExistence type="predicted"/>
<sequence length="185" mass="19571">MCKATYVSVHETVMKSCTNVHTISCLTPYAACLQIALGYGVSNKSKDAVNDCLRLLEASYAAGLSRLAQFSAAVARTLSPSGMKLTASNFISALQIRDSKPAAKTIQKRRTTTVVRPSTIAGTQGRIIASPLEQNRLDVGQHLKALEVGERLAGTALGGVLHTLAANLLIDGPSYNDTTKLGQIV</sequence>